<comment type="caution">
    <text evidence="1">The sequence shown here is derived from an EMBL/GenBank/DDBJ whole genome shotgun (WGS) entry which is preliminary data.</text>
</comment>
<dbReference type="AlphaFoldDB" id="A0A834LHU9"/>
<protein>
    <submittedName>
        <fullName evidence="1">Uncharacterized protein</fullName>
    </submittedName>
</protein>
<dbReference type="EMBL" id="WJXA01000008">
    <property type="protein sequence ID" value="KAF7136555.1"/>
    <property type="molecule type" value="Genomic_DNA"/>
</dbReference>
<sequence>MREVSRPFLLLSSLATSPRVQTFPSSSTGLFSLGFLSLSSPLYFQLGRAKTVNALIADIHGSGNSTPWSSFVGVSRNNKRAIPCEGSIECKERRPILWVHVHNLALKIAEMVSSEETIDMFISLSAIMIFSYIVSCEKAECSL</sequence>
<dbReference type="Proteomes" id="UP000626092">
    <property type="component" value="Unassembled WGS sequence"/>
</dbReference>
<name>A0A834LHU9_RHOSS</name>
<accession>A0A834LHU9</accession>
<keyword evidence="2" id="KW-1185">Reference proteome</keyword>
<gene>
    <name evidence="1" type="ORF">RHSIM_Rhsim08G0067300</name>
</gene>
<proteinExistence type="predicted"/>
<evidence type="ECO:0000313" key="2">
    <source>
        <dbReference type="Proteomes" id="UP000626092"/>
    </source>
</evidence>
<evidence type="ECO:0000313" key="1">
    <source>
        <dbReference type="EMBL" id="KAF7136555.1"/>
    </source>
</evidence>
<organism evidence="1 2">
    <name type="scientific">Rhododendron simsii</name>
    <name type="common">Sims's rhododendron</name>
    <dbReference type="NCBI Taxonomy" id="118357"/>
    <lineage>
        <taxon>Eukaryota</taxon>
        <taxon>Viridiplantae</taxon>
        <taxon>Streptophyta</taxon>
        <taxon>Embryophyta</taxon>
        <taxon>Tracheophyta</taxon>
        <taxon>Spermatophyta</taxon>
        <taxon>Magnoliopsida</taxon>
        <taxon>eudicotyledons</taxon>
        <taxon>Gunneridae</taxon>
        <taxon>Pentapetalae</taxon>
        <taxon>asterids</taxon>
        <taxon>Ericales</taxon>
        <taxon>Ericaceae</taxon>
        <taxon>Ericoideae</taxon>
        <taxon>Rhodoreae</taxon>
        <taxon>Rhododendron</taxon>
    </lineage>
</organism>
<reference evidence="1" key="1">
    <citation type="submission" date="2019-11" db="EMBL/GenBank/DDBJ databases">
        <authorList>
            <person name="Liu Y."/>
            <person name="Hou J."/>
            <person name="Li T.-Q."/>
            <person name="Guan C.-H."/>
            <person name="Wu X."/>
            <person name="Wu H.-Z."/>
            <person name="Ling F."/>
            <person name="Zhang R."/>
            <person name="Shi X.-G."/>
            <person name="Ren J.-P."/>
            <person name="Chen E.-F."/>
            <person name="Sun J.-M."/>
        </authorList>
    </citation>
    <scope>NUCLEOTIDE SEQUENCE</scope>
    <source>
        <strain evidence="1">Adult_tree_wgs_1</strain>
        <tissue evidence="1">Leaves</tissue>
    </source>
</reference>